<protein>
    <submittedName>
        <fullName evidence="2">GH11686</fullName>
    </submittedName>
</protein>
<dbReference type="AlphaFoldDB" id="B4JCR9"/>
<accession>B4JCR9</accession>
<dbReference type="PhylomeDB" id="B4JCR9"/>
<evidence type="ECO:0000256" key="1">
    <source>
        <dbReference type="SAM" id="MobiDB-lite"/>
    </source>
</evidence>
<organism evidence="3">
    <name type="scientific">Drosophila grimshawi</name>
    <name type="common">Hawaiian fruit fly</name>
    <name type="synonym">Idiomyia grimshawi</name>
    <dbReference type="NCBI Taxonomy" id="7222"/>
    <lineage>
        <taxon>Eukaryota</taxon>
        <taxon>Metazoa</taxon>
        <taxon>Ecdysozoa</taxon>
        <taxon>Arthropoda</taxon>
        <taxon>Hexapoda</taxon>
        <taxon>Insecta</taxon>
        <taxon>Pterygota</taxon>
        <taxon>Neoptera</taxon>
        <taxon>Endopterygota</taxon>
        <taxon>Diptera</taxon>
        <taxon>Brachycera</taxon>
        <taxon>Muscomorpha</taxon>
        <taxon>Ephydroidea</taxon>
        <taxon>Drosophilidae</taxon>
        <taxon>Drosophila</taxon>
        <taxon>Hawaiian Drosophila</taxon>
    </lineage>
</organism>
<dbReference type="STRING" id="7222.B4JCR9"/>
<dbReference type="Proteomes" id="UP000001070">
    <property type="component" value="Unassembled WGS sequence"/>
</dbReference>
<proteinExistence type="predicted"/>
<dbReference type="InterPro" id="IPR019308">
    <property type="entry name" value="TMEM214"/>
</dbReference>
<evidence type="ECO:0000313" key="3">
    <source>
        <dbReference type="Proteomes" id="UP000001070"/>
    </source>
</evidence>
<dbReference type="OMA" id="REFHEKV"/>
<dbReference type="HOGENOM" id="CLU_084869_0_0_1"/>
<keyword evidence="3" id="KW-1185">Reference proteome</keyword>
<dbReference type="OrthoDB" id="10022292at2759"/>
<dbReference type="EMBL" id="CH916368">
    <property type="protein sequence ID" value="EDW04233.1"/>
    <property type="molecule type" value="Genomic_DNA"/>
</dbReference>
<feature type="region of interest" description="Disordered" evidence="1">
    <location>
        <begin position="1"/>
        <end position="34"/>
    </location>
</feature>
<sequence>MAQVKPKQSKQGKQAPAAKKTVQEKSSAQQKKNKQNATQKKKCGCCKWTLGSIFIIALIAGALCYDTEVNGKGIFEKSATGKVLKNAGMLPHVQRGWYATMSASARGYKWAEQHVPPYAEPAIQTSVNVWKVLRNAGCTVCTHSLNWWRTRWPAVAKTIDQYVPNFSHKLEAIADGAKDLAVSSYDKSATIIKEKVLVGRFSPENINQALNQTRNVALEYYNQFHKKVDAYAKLK</sequence>
<evidence type="ECO:0000313" key="2">
    <source>
        <dbReference type="EMBL" id="EDW04233.1"/>
    </source>
</evidence>
<gene>
    <name evidence="2" type="primary">Dgri\GH11686</name>
    <name evidence="2" type="ORF">Dgri_GH11686</name>
</gene>
<reference evidence="2 3" key="1">
    <citation type="journal article" date="2007" name="Nature">
        <title>Evolution of genes and genomes on the Drosophila phylogeny.</title>
        <authorList>
            <consortium name="Drosophila 12 Genomes Consortium"/>
            <person name="Clark A.G."/>
            <person name="Eisen M.B."/>
            <person name="Smith D.R."/>
            <person name="Bergman C.M."/>
            <person name="Oliver B."/>
            <person name="Markow T.A."/>
            <person name="Kaufman T.C."/>
            <person name="Kellis M."/>
            <person name="Gelbart W."/>
            <person name="Iyer V.N."/>
            <person name="Pollard D.A."/>
            <person name="Sackton T.B."/>
            <person name="Larracuente A.M."/>
            <person name="Singh N.D."/>
            <person name="Abad J.P."/>
            <person name="Abt D.N."/>
            <person name="Adryan B."/>
            <person name="Aguade M."/>
            <person name="Akashi H."/>
            <person name="Anderson W.W."/>
            <person name="Aquadro C.F."/>
            <person name="Ardell D.H."/>
            <person name="Arguello R."/>
            <person name="Artieri C.G."/>
            <person name="Barbash D.A."/>
            <person name="Barker D."/>
            <person name="Barsanti P."/>
            <person name="Batterham P."/>
            <person name="Batzoglou S."/>
            <person name="Begun D."/>
            <person name="Bhutkar A."/>
            <person name="Blanco E."/>
            <person name="Bosak S.A."/>
            <person name="Bradley R.K."/>
            <person name="Brand A.D."/>
            <person name="Brent M.R."/>
            <person name="Brooks A.N."/>
            <person name="Brown R.H."/>
            <person name="Butlin R.K."/>
            <person name="Caggese C."/>
            <person name="Calvi B.R."/>
            <person name="Bernardo de Carvalho A."/>
            <person name="Caspi A."/>
            <person name="Castrezana S."/>
            <person name="Celniker S.E."/>
            <person name="Chang J.L."/>
            <person name="Chapple C."/>
            <person name="Chatterji S."/>
            <person name="Chinwalla A."/>
            <person name="Civetta A."/>
            <person name="Clifton S.W."/>
            <person name="Comeron J.M."/>
            <person name="Costello J.C."/>
            <person name="Coyne J.A."/>
            <person name="Daub J."/>
            <person name="David R.G."/>
            <person name="Delcher A.L."/>
            <person name="Delehaunty K."/>
            <person name="Do C.B."/>
            <person name="Ebling H."/>
            <person name="Edwards K."/>
            <person name="Eickbush T."/>
            <person name="Evans J.D."/>
            <person name="Filipski A."/>
            <person name="Findeiss S."/>
            <person name="Freyhult E."/>
            <person name="Fulton L."/>
            <person name="Fulton R."/>
            <person name="Garcia A.C."/>
            <person name="Gardiner A."/>
            <person name="Garfield D.A."/>
            <person name="Garvin B.E."/>
            <person name="Gibson G."/>
            <person name="Gilbert D."/>
            <person name="Gnerre S."/>
            <person name="Godfrey J."/>
            <person name="Good R."/>
            <person name="Gotea V."/>
            <person name="Gravely B."/>
            <person name="Greenberg A.J."/>
            <person name="Griffiths-Jones S."/>
            <person name="Gross S."/>
            <person name="Guigo R."/>
            <person name="Gustafson E.A."/>
            <person name="Haerty W."/>
            <person name="Hahn M.W."/>
            <person name="Halligan D.L."/>
            <person name="Halpern A.L."/>
            <person name="Halter G.M."/>
            <person name="Han M.V."/>
            <person name="Heger A."/>
            <person name="Hillier L."/>
            <person name="Hinrichs A.S."/>
            <person name="Holmes I."/>
            <person name="Hoskins R.A."/>
            <person name="Hubisz M.J."/>
            <person name="Hultmark D."/>
            <person name="Huntley M.A."/>
            <person name="Jaffe D.B."/>
            <person name="Jagadeeshan S."/>
            <person name="Jeck W.R."/>
            <person name="Johnson J."/>
            <person name="Jones C.D."/>
            <person name="Jordan W.C."/>
            <person name="Karpen G.H."/>
            <person name="Kataoka E."/>
            <person name="Keightley P.D."/>
            <person name="Kheradpour P."/>
            <person name="Kirkness E.F."/>
            <person name="Koerich L.B."/>
            <person name="Kristiansen K."/>
            <person name="Kudrna D."/>
            <person name="Kulathinal R.J."/>
            <person name="Kumar S."/>
            <person name="Kwok R."/>
            <person name="Lander E."/>
            <person name="Langley C.H."/>
            <person name="Lapoint R."/>
            <person name="Lazzaro B.P."/>
            <person name="Lee S.J."/>
            <person name="Levesque L."/>
            <person name="Li R."/>
            <person name="Lin C.F."/>
            <person name="Lin M.F."/>
            <person name="Lindblad-Toh K."/>
            <person name="Llopart A."/>
            <person name="Long M."/>
            <person name="Low L."/>
            <person name="Lozovsky E."/>
            <person name="Lu J."/>
            <person name="Luo M."/>
            <person name="Machado C.A."/>
            <person name="Makalowski W."/>
            <person name="Marzo M."/>
            <person name="Matsuda M."/>
            <person name="Matzkin L."/>
            <person name="McAllister B."/>
            <person name="McBride C.S."/>
            <person name="McKernan B."/>
            <person name="McKernan K."/>
            <person name="Mendez-Lago M."/>
            <person name="Minx P."/>
            <person name="Mollenhauer M.U."/>
            <person name="Montooth K."/>
            <person name="Mount S.M."/>
            <person name="Mu X."/>
            <person name="Myers E."/>
            <person name="Negre B."/>
            <person name="Newfeld S."/>
            <person name="Nielsen R."/>
            <person name="Noor M.A."/>
            <person name="O'Grady P."/>
            <person name="Pachter L."/>
            <person name="Papaceit M."/>
            <person name="Parisi M.J."/>
            <person name="Parisi M."/>
            <person name="Parts L."/>
            <person name="Pedersen J.S."/>
            <person name="Pesole G."/>
            <person name="Phillippy A.M."/>
            <person name="Ponting C.P."/>
            <person name="Pop M."/>
            <person name="Porcelli D."/>
            <person name="Powell J.R."/>
            <person name="Prohaska S."/>
            <person name="Pruitt K."/>
            <person name="Puig M."/>
            <person name="Quesneville H."/>
            <person name="Ram K.R."/>
            <person name="Rand D."/>
            <person name="Rasmussen M.D."/>
            <person name="Reed L.K."/>
            <person name="Reenan R."/>
            <person name="Reily A."/>
            <person name="Remington K.A."/>
            <person name="Rieger T.T."/>
            <person name="Ritchie M.G."/>
            <person name="Robin C."/>
            <person name="Rogers Y.H."/>
            <person name="Rohde C."/>
            <person name="Rozas J."/>
            <person name="Rubenfield M.J."/>
            <person name="Ruiz A."/>
            <person name="Russo S."/>
            <person name="Salzberg S.L."/>
            <person name="Sanchez-Gracia A."/>
            <person name="Saranga D.J."/>
            <person name="Sato H."/>
            <person name="Schaeffer S.W."/>
            <person name="Schatz M.C."/>
            <person name="Schlenke T."/>
            <person name="Schwartz R."/>
            <person name="Segarra C."/>
            <person name="Singh R.S."/>
            <person name="Sirot L."/>
            <person name="Sirota M."/>
            <person name="Sisneros N.B."/>
            <person name="Smith C.D."/>
            <person name="Smith T.F."/>
            <person name="Spieth J."/>
            <person name="Stage D.E."/>
            <person name="Stark A."/>
            <person name="Stephan W."/>
            <person name="Strausberg R.L."/>
            <person name="Strempel S."/>
            <person name="Sturgill D."/>
            <person name="Sutton G."/>
            <person name="Sutton G.G."/>
            <person name="Tao W."/>
            <person name="Teichmann S."/>
            <person name="Tobari Y.N."/>
            <person name="Tomimura Y."/>
            <person name="Tsolas J.M."/>
            <person name="Valente V.L."/>
            <person name="Venter E."/>
            <person name="Venter J.C."/>
            <person name="Vicario S."/>
            <person name="Vieira F.G."/>
            <person name="Vilella A.J."/>
            <person name="Villasante A."/>
            <person name="Walenz B."/>
            <person name="Wang J."/>
            <person name="Wasserman M."/>
            <person name="Watts T."/>
            <person name="Wilson D."/>
            <person name="Wilson R.K."/>
            <person name="Wing R.A."/>
            <person name="Wolfner M.F."/>
            <person name="Wong A."/>
            <person name="Wong G.K."/>
            <person name="Wu C.I."/>
            <person name="Wu G."/>
            <person name="Yamamoto D."/>
            <person name="Yang H.P."/>
            <person name="Yang S.P."/>
            <person name="Yorke J.A."/>
            <person name="Yoshida K."/>
            <person name="Zdobnov E."/>
            <person name="Zhang P."/>
            <person name="Zhang Y."/>
            <person name="Zimin A.V."/>
            <person name="Baldwin J."/>
            <person name="Abdouelleil A."/>
            <person name="Abdulkadir J."/>
            <person name="Abebe A."/>
            <person name="Abera B."/>
            <person name="Abreu J."/>
            <person name="Acer S.C."/>
            <person name="Aftuck L."/>
            <person name="Alexander A."/>
            <person name="An P."/>
            <person name="Anderson E."/>
            <person name="Anderson S."/>
            <person name="Arachi H."/>
            <person name="Azer M."/>
            <person name="Bachantsang P."/>
            <person name="Barry A."/>
            <person name="Bayul T."/>
            <person name="Berlin A."/>
            <person name="Bessette D."/>
            <person name="Bloom T."/>
            <person name="Blye J."/>
            <person name="Boguslavskiy L."/>
            <person name="Bonnet C."/>
            <person name="Boukhgalter B."/>
            <person name="Bourzgui I."/>
            <person name="Brown A."/>
            <person name="Cahill P."/>
            <person name="Channer S."/>
            <person name="Cheshatsang Y."/>
            <person name="Chuda L."/>
            <person name="Citroen M."/>
            <person name="Collymore A."/>
            <person name="Cooke P."/>
            <person name="Costello M."/>
            <person name="D'Aco K."/>
            <person name="Daza R."/>
            <person name="De Haan G."/>
            <person name="DeGray S."/>
            <person name="DeMaso C."/>
            <person name="Dhargay N."/>
            <person name="Dooley K."/>
            <person name="Dooley E."/>
            <person name="Doricent M."/>
            <person name="Dorje P."/>
            <person name="Dorjee K."/>
            <person name="Dupes A."/>
            <person name="Elong R."/>
            <person name="Falk J."/>
            <person name="Farina A."/>
            <person name="Faro S."/>
            <person name="Ferguson D."/>
            <person name="Fisher S."/>
            <person name="Foley C.D."/>
            <person name="Franke A."/>
            <person name="Friedrich D."/>
            <person name="Gadbois L."/>
            <person name="Gearin G."/>
            <person name="Gearin C.R."/>
            <person name="Giannoukos G."/>
            <person name="Goode T."/>
            <person name="Graham J."/>
            <person name="Grandbois E."/>
            <person name="Grewal S."/>
            <person name="Gyaltsen K."/>
            <person name="Hafez N."/>
            <person name="Hagos B."/>
            <person name="Hall J."/>
            <person name="Henson C."/>
            <person name="Hollinger A."/>
            <person name="Honan T."/>
            <person name="Huard M.D."/>
            <person name="Hughes L."/>
            <person name="Hurhula B."/>
            <person name="Husby M.E."/>
            <person name="Kamat A."/>
            <person name="Kanga B."/>
            <person name="Kashin S."/>
            <person name="Khazanovich D."/>
            <person name="Kisner P."/>
            <person name="Lance K."/>
            <person name="Lara M."/>
            <person name="Lee W."/>
            <person name="Lennon N."/>
            <person name="Letendre F."/>
            <person name="LeVine R."/>
            <person name="Lipovsky A."/>
            <person name="Liu X."/>
            <person name="Liu J."/>
            <person name="Liu S."/>
            <person name="Lokyitsang T."/>
            <person name="Lokyitsang Y."/>
            <person name="Lubonja R."/>
            <person name="Lui A."/>
            <person name="MacDonald P."/>
            <person name="Magnisalis V."/>
            <person name="Maru K."/>
            <person name="Matthews C."/>
            <person name="McCusker W."/>
            <person name="McDonough S."/>
            <person name="Mehta T."/>
            <person name="Meldrim J."/>
            <person name="Meneus L."/>
            <person name="Mihai O."/>
            <person name="Mihalev A."/>
            <person name="Mihova T."/>
            <person name="Mittelman R."/>
            <person name="Mlenga V."/>
            <person name="Montmayeur A."/>
            <person name="Mulrain L."/>
            <person name="Navidi A."/>
            <person name="Naylor J."/>
            <person name="Negash T."/>
            <person name="Nguyen T."/>
            <person name="Nguyen N."/>
            <person name="Nicol R."/>
            <person name="Norbu C."/>
            <person name="Norbu N."/>
            <person name="Novod N."/>
            <person name="O'Neill B."/>
            <person name="Osman S."/>
            <person name="Markiewicz E."/>
            <person name="Oyono O.L."/>
            <person name="Patti C."/>
            <person name="Phunkhang P."/>
            <person name="Pierre F."/>
            <person name="Priest M."/>
            <person name="Raghuraman S."/>
            <person name="Rege F."/>
            <person name="Reyes R."/>
            <person name="Rise C."/>
            <person name="Rogov P."/>
            <person name="Ross K."/>
            <person name="Ryan E."/>
            <person name="Settipalli S."/>
            <person name="Shea T."/>
            <person name="Sherpa N."/>
            <person name="Shi L."/>
            <person name="Shih D."/>
            <person name="Sparrow T."/>
            <person name="Spaulding J."/>
            <person name="Stalker J."/>
            <person name="Stange-Thomann N."/>
            <person name="Stavropoulos S."/>
            <person name="Stone C."/>
            <person name="Strader C."/>
            <person name="Tesfaye S."/>
            <person name="Thomson T."/>
            <person name="Thoulutsang Y."/>
            <person name="Thoulutsang D."/>
            <person name="Topham K."/>
            <person name="Topping I."/>
            <person name="Tsamla T."/>
            <person name="Vassiliev H."/>
            <person name="Vo A."/>
            <person name="Wangchuk T."/>
            <person name="Wangdi T."/>
            <person name="Weiand M."/>
            <person name="Wilkinson J."/>
            <person name="Wilson A."/>
            <person name="Yadav S."/>
            <person name="Young G."/>
            <person name="Yu Q."/>
            <person name="Zembek L."/>
            <person name="Zhong D."/>
            <person name="Zimmer A."/>
            <person name="Zwirko Z."/>
            <person name="Jaffe D.B."/>
            <person name="Alvarez P."/>
            <person name="Brockman W."/>
            <person name="Butler J."/>
            <person name="Chin C."/>
            <person name="Gnerre S."/>
            <person name="Grabherr M."/>
            <person name="Kleber M."/>
            <person name="Mauceli E."/>
            <person name="MacCallum I."/>
        </authorList>
    </citation>
    <scope>NUCLEOTIDE SEQUENCE [LARGE SCALE GENOMIC DNA]</scope>
    <source>
        <strain evidence="3">Tucson 15287-2541.00</strain>
    </source>
</reference>
<dbReference type="Pfam" id="PF10151">
    <property type="entry name" value="TMEM214"/>
    <property type="match status" value="1"/>
</dbReference>
<dbReference type="eggNOG" id="KOG4467">
    <property type="taxonomic scope" value="Eukaryota"/>
</dbReference>
<name>B4JCR9_DROGR</name>